<gene>
    <name evidence="2" type="ORF">OXX778_LOCUS1976</name>
</gene>
<comment type="caution">
    <text evidence="2">The sequence shown here is derived from an EMBL/GenBank/DDBJ whole genome shotgun (WGS) entry which is preliminary data.</text>
</comment>
<name>A0A813ME56_9BILA</name>
<feature type="compositionally biased region" description="Acidic residues" evidence="1">
    <location>
        <begin position="25"/>
        <end position="43"/>
    </location>
</feature>
<protein>
    <recommendedName>
        <fullName evidence="4">PiggyBac transposable element-derived protein domain-containing protein</fullName>
    </recommendedName>
</protein>
<evidence type="ECO:0000256" key="1">
    <source>
        <dbReference type="SAM" id="MobiDB-lite"/>
    </source>
</evidence>
<keyword evidence="3" id="KW-1185">Reference proteome</keyword>
<evidence type="ECO:0000313" key="3">
    <source>
        <dbReference type="Proteomes" id="UP000663879"/>
    </source>
</evidence>
<dbReference type="Proteomes" id="UP000663879">
    <property type="component" value="Unassembled WGS sequence"/>
</dbReference>
<reference evidence="2" key="1">
    <citation type="submission" date="2021-02" db="EMBL/GenBank/DDBJ databases">
        <authorList>
            <person name="Nowell W R."/>
        </authorList>
    </citation>
    <scope>NUCLEOTIDE SEQUENCE</scope>
    <source>
        <strain evidence="2">Ploen Becks lab</strain>
    </source>
</reference>
<feature type="region of interest" description="Disordered" evidence="1">
    <location>
        <begin position="18"/>
        <end position="43"/>
    </location>
</feature>
<dbReference type="EMBL" id="CAJNOC010000141">
    <property type="protein sequence ID" value="CAF0718698.1"/>
    <property type="molecule type" value="Genomic_DNA"/>
</dbReference>
<sequence>MTRRVSAQKALEIMRNADKTQSVYSDEEDRDFEDREYNEEDSEPEILIDCEEFDGHFVSDDENDDDVRVTFKRLLKTQFNVSLKNNEETTIRKKIDFNEKVGPTSYAARQIESTKLSSFLLVFDVTMVKMVLNYTNMFAITKDPNLKFTKDDVFLFIGVLFYRGVTCQNVPVVSMWSKEDVIINVGPETDNYMSIESAQDLYDFSNIKYGSNKSYHGSQHEMNQNGCLNSNFAYYRDFKSAL</sequence>
<evidence type="ECO:0000313" key="2">
    <source>
        <dbReference type="EMBL" id="CAF0718698.1"/>
    </source>
</evidence>
<proteinExistence type="predicted"/>
<evidence type="ECO:0008006" key="4">
    <source>
        <dbReference type="Google" id="ProtNLM"/>
    </source>
</evidence>
<organism evidence="2 3">
    <name type="scientific">Brachionus calyciflorus</name>
    <dbReference type="NCBI Taxonomy" id="104777"/>
    <lineage>
        <taxon>Eukaryota</taxon>
        <taxon>Metazoa</taxon>
        <taxon>Spiralia</taxon>
        <taxon>Gnathifera</taxon>
        <taxon>Rotifera</taxon>
        <taxon>Eurotatoria</taxon>
        <taxon>Monogononta</taxon>
        <taxon>Pseudotrocha</taxon>
        <taxon>Ploima</taxon>
        <taxon>Brachionidae</taxon>
        <taxon>Brachionus</taxon>
    </lineage>
</organism>
<accession>A0A813ME56</accession>
<dbReference type="AlphaFoldDB" id="A0A813ME56"/>